<organism evidence="3 4">
    <name type="scientific">Rhodocollybia butyracea</name>
    <dbReference type="NCBI Taxonomy" id="206335"/>
    <lineage>
        <taxon>Eukaryota</taxon>
        <taxon>Fungi</taxon>
        <taxon>Dikarya</taxon>
        <taxon>Basidiomycota</taxon>
        <taxon>Agaricomycotina</taxon>
        <taxon>Agaricomycetes</taxon>
        <taxon>Agaricomycetidae</taxon>
        <taxon>Agaricales</taxon>
        <taxon>Marasmiineae</taxon>
        <taxon>Omphalotaceae</taxon>
        <taxon>Rhodocollybia</taxon>
    </lineage>
</organism>
<keyword evidence="4" id="KW-1185">Reference proteome</keyword>
<keyword evidence="2" id="KW-0472">Membrane</keyword>
<evidence type="ECO:0000256" key="1">
    <source>
        <dbReference type="SAM" id="MobiDB-lite"/>
    </source>
</evidence>
<gene>
    <name evidence="3" type="ORF">BDP27DRAFT_1367575</name>
</gene>
<reference evidence="3" key="1">
    <citation type="submission" date="2020-11" db="EMBL/GenBank/DDBJ databases">
        <authorList>
            <consortium name="DOE Joint Genome Institute"/>
            <person name="Ahrendt S."/>
            <person name="Riley R."/>
            <person name="Andreopoulos W."/>
            <person name="Labutti K."/>
            <person name="Pangilinan J."/>
            <person name="Ruiz-Duenas F.J."/>
            <person name="Barrasa J.M."/>
            <person name="Sanchez-Garcia M."/>
            <person name="Camarero S."/>
            <person name="Miyauchi S."/>
            <person name="Serrano A."/>
            <person name="Linde D."/>
            <person name="Babiker R."/>
            <person name="Drula E."/>
            <person name="Ayuso-Fernandez I."/>
            <person name="Pacheco R."/>
            <person name="Padilla G."/>
            <person name="Ferreira P."/>
            <person name="Barriuso J."/>
            <person name="Kellner H."/>
            <person name="Castanera R."/>
            <person name="Alfaro M."/>
            <person name="Ramirez L."/>
            <person name="Pisabarro A.G."/>
            <person name="Kuo A."/>
            <person name="Tritt A."/>
            <person name="Lipzen A."/>
            <person name="He G."/>
            <person name="Yan M."/>
            <person name="Ng V."/>
            <person name="Cullen D."/>
            <person name="Martin F."/>
            <person name="Rosso M.-N."/>
            <person name="Henrissat B."/>
            <person name="Hibbett D."/>
            <person name="Martinez A.T."/>
            <person name="Grigoriev I.V."/>
        </authorList>
    </citation>
    <scope>NUCLEOTIDE SEQUENCE</scope>
    <source>
        <strain evidence="3">AH 40177</strain>
    </source>
</reference>
<sequence length="148" mass="16864">MSDSRLVLSRKIHSLPIGEDAYVRAVRKPLTKLKQEENYKQQIQLISDGGEAKVEGVDRVMTWNKGDVDSHIAFLKRAQKPVTEEGKRKSIVAERTTNRSDSALCNDQNQNQEEEENTEMVGRGPWTLTLISLVILSRLLAILYAYMY</sequence>
<feature type="transmembrane region" description="Helical" evidence="2">
    <location>
        <begin position="126"/>
        <end position="147"/>
    </location>
</feature>
<feature type="compositionally biased region" description="Basic and acidic residues" evidence="1">
    <location>
        <begin position="83"/>
        <end position="98"/>
    </location>
</feature>
<comment type="caution">
    <text evidence="3">The sequence shown here is derived from an EMBL/GenBank/DDBJ whole genome shotgun (WGS) entry which is preliminary data.</text>
</comment>
<dbReference type="AlphaFoldDB" id="A0A9P5PKY7"/>
<keyword evidence="2" id="KW-0812">Transmembrane</keyword>
<proteinExistence type="predicted"/>
<name>A0A9P5PKY7_9AGAR</name>
<dbReference type="EMBL" id="JADNRY010000134">
    <property type="protein sequence ID" value="KAF9063955.1"/>
    <property type="molecule type" value="Genomic_DNA"/>
</dbReference>
<evidence type="ECO:0000313" key="4">
    <source>
        <dbReference type="Proteomes" id="UP000772434"/>
    </source>
</evidence>
<dbReference type="Proteomes" id="UP000772434">
    <property type="component" value="Unassembled WGS sequence"/>
</dbReference>
<feature type="region of interest" description="Disordered" evidence="1">
    <location>
        <begin position="83"/>
        <end position="120"/>
    </location>
</feature>
<evidence type="ECO:0000256" key="2">
    <source>
        <dbReference type="SAM" id="Phobius"/>
    </source>
</evidence>
<keyword evidence="2" id="KW-1133">Transmembrane helix</keyword>
<evidence type="ECO:0000313" key="3">
    <source>
        <dbReference type="EMBL" id="KAF9063955.1"/>
    </source>
</evidence>
<protein>
    <submittedName>
        <fullName evidence="3">Uncharacterized protein</fullName>
    </submittedName>
</protein>
<accession>A0A9P5PKY7</accession>